<proteinExistence type="predicted"/>
<organism evidence="1 2">
    <name type="scientific">Caerostris extrusa</name>
    <name type="common">Bark spider</name>
    <name type="synonym">Caerostris bankana</name>
    <dbReference type="NCBI Taxonomy" id="172846"/>
    <lineage>
        <taxon>Eukaryota</taxon>
        <taxon>Metazoa</taxon>
        <taxon>Ecdysozoa</taxon>
        <taxon>Arthropoda</taxon>
        <taxon>Chelicerata</taxon>
        <taxon>Arachnida</taxon>
        <taxon>Araneae</taxon>
        <taxon>Araneomorphae</taxon>
        <taxon>Entelegynae</taxon>
        <taxon>Araneoidea</taxon>
        <taxon>Araneidae</taxon>
        <taxon>Caerostris</taxon>
    </lineage>
</organism>
<dbReference type="Proteomes" id="UP001054945">
    <property type="component" value="Unassembled WGS sequence"/>
</dbReference>
<evidence type="ECO:0000313" key="2">
    <source>
        <dbReference type="Proteomes" id="UP001054945"/>
    </source>
</evidence>
<accession>A0AAV4T1A2</accession>
<comment type="caution">
    <text evidence="1">The sequence shown here is derived from an EMBL/GenBank/DDBJ whole genome shotgun (WGS) entry which is preliminary data.</text>
</comment>
<name>A0AAV4T1A2_CAEEX</name>
<dbReference type="AlphaFoldDB" id="A0AAV4T1A2"/>
<dbReference type="EMBL" id="BPLR01010470">
    <property type="protein sequence ID" value="GIY39464.1"/>
    <property type="molecule type" value="Genomic_DNA"/>
</dbReference>
<protein>
    <submittedName>
        <fullName evidence="1">Uncharacterized protein</fullName>
    </submittedName>
</protein>
<evidence type="ECO:0000313" key="1">
    <source>
        <dbReference type="EMBL" id="GIY39464.1"/>
    </source>
</evidence>
<sequence length="109" mass="12965">MITLYQIERVWTLFMVGIKGIENKYAKLFDAIEYEVCEADDESSNNFFKDFLLEDIQKIILSNNLFDDLLLEDIQKIILSNNLFNDLLLEDIQRSKYHLSRIISPMTYF</sequence>
<reference evidence="1 2" key="1">
    <citation type="submission" date="2021-06" db="EMBL/GenBank/DDBJ databases">
        <title>Caerostris extrusa draft genome.</title>
        <authorList>
            <person name="Kono N."/>
            <person name="Arakawa K."/>
        </authorList>
    </citation>
    <scope>NUCLEOTIDE SEQUENCE [LARGE SCALE GENOMIC DNA]</scope>
</reference>
<keyword evidence="2" id="KW-1185">Reference proteome</keyword>
<gene>
    <name evidence="1" type="ORF">CEXT_590471</name>
</gene>